<keyword evidence="3" id="KW-1185">Reference proteome</keyword>
<name>A0ABT2GSR6_9MICO</name>
<dbReference type="EMBL" id="JANLCM010000002">
    <property type="protein sequence ID" value="MCS5719263.1"/>
    <property type="molecule type" value="Genomic_DNA"/>
</dbReference>
<comment type="caution">
    <text evidence="2">The sequence shown here is derived from an EMBL/GenBank/DDBJ whole genome shotgun (WGS) entry which is preliminary data.</text>
</comment>
<organism evidence="2 3">
    <name type="scientific">Herbiconiux aconitum</name>
    <dbReference type="NCBI Taxonomy" id="2970913"/>
    <lineage>
        <taxon>Bacteria</taxon>
        <taxon>Bacillati</taxon>
        <taxon>Actinomycetota</taxon>
        <taxon>Actinomycetes</taxon>
        <taxon>Micrococcales</taxon>
        <taxon>Microbacteriaceae</taxon>
        <taxon>Herbiconiux</taxon>
    </lineage>
</organism>
<dbReference type="Proteomes" id="UP001165584">
    <property type="component" value="Unassembled WGS sequence"/>
</dbReference>
<dbReference type="Gene3D" id="3.40.50.1820">
    <property type="entry name" value="alpha/beta hydrolase"/>
    <property type="match status" value="1"/>
</dbReference>
<accession>A0ABT2GSR6</accession>
<dbReference type="SUPFAM" id="SSF53474">
    <property type="entry name" value="alpha/beta-Hydrolases"/>
    <property type="match status" value="1"/>
</dbReference>
<sequence>MANTGELDVTTVDGRVARALLIEPGPPAETPLFLSVHGSGEQPEHPMHAHVAEGLAERGIASLRIRTRQSGDGVNTDSFYDSVRDIEAAFWAAIARGHTRIVLHGHSLGSTQAAYLAATLWRPELRGVVLTGAFSNLPWKTRHLLVGDDDTYLTLRREAREAVVAGHPDDELPTRMPWIFGRAVPVTARHFLSYRDTQVAGARTVEWLPRIPYPLALLRDEHDPVVAHWEFDELRALARDGISPSVTAAELPSEPGPDSHWFEHSRDRLVTTVADWIGALPNEGKTA</sequence>
<dbReference type="InterPro" id="IPR029058">
    <property type="entry name" value="AB_hydrolase_fold"/>
</dbReference>
<dbReference type="InterPro" id="IPR022742">
    <property type="entry name" value="Hydrolase_4"/>
</dbReference>
<evidence type="ECO:0000313" key="3">
    <source>
        <dbReference type="Proteomes" id="UP001165584"/>
    </source>
</evidence>
<evidence type="ECO:0000259" key="1">
    <source>
        <dbReference type="Pfam" id="PF12146"/>
    </source>
</evidence>
<protein>
    <submittedName>
        <fullName evidence="2">Lysophospholipase</fullName>
    </submittedName>
</protein>
<gene>
    <name evidence="2" type="ORF">N1027_14080</name>
</gene>
<proteinExistence type="predicted"/>
<dbReference type="RefSeq" id="WP_259508765.1">
    <property type="nucleotide sequence ID" value="NZ_JANLCM010000002.1"/>
</dbReference>
<dbReference type="Pfam" id="PF12146">
    <property type="entry name" value="Hydrolase_4"/>
    <property type="match status" value="1"/>
</dbReference>
<evidence type="ECO:0000313" key="2">
    <source>
        <dbReference type="EMBL" id="MCS5719263.1"/>
    </source>
</evidence>
<reference evidence="2" key="1">
    <citation type="submission" date="2022-08" db="EMBL/GenBank/DDBJ databases">
        <authorList>
            <person name="Deng Y."/>
            <person name="Han X.-F."/>
            <person name="Zhang Y.-Q."/>
        </authorList>
    </citation>
    <scope>NUCLEOTIDE SEQUENCE</scope>
    <source>
        <strain evidence="2">CPCC 205763</strain>
    </source>
</reference>
<feature type="domain" description="Serine aminopeptidase S33" evidence="1">
    <location>
        <begin position="35"/>
        <end position="140"/>
    </location>
</feature>